<protein>
    <submittedName>
        <fullName evidence="1">Uncharacterized protein</fullName>
    </submittedName>
</protein>
<accession>A0A9E8SM99</accession>
<dbReference type="Proteomes" id="UP001164653">
    <property type="component" value="Chromosome"/>
</dbReference>
<dbReference type="RefSeq" id="WP_244823256.1">
    <property type="nucleotide sequence ID" value="NZ_CP112998.1"/>
</dbReference>
<dbReference type="EMBL" id="CP112998">
    <property type="protein sequence ID" value="WAC12556.1"/>
    <property type="molecule type" value="Genomic_DNA"/>
</dbReference>
<keyword evidence="2" id="KW-1185">Reference proteome</keyword>
<proteinExistence type="predicted"/>
<sequence>MNNKLNSPESRDSTCMAYGAQVEALLSMSDASVWIDDLWTIYTGYMVSQKEMGYNPRAADLFCTFRDLVFFFQRTQLAK</sequence>
<dbReference type="KEGG" id="dpf:ON006_01050"/>
<name>A0A9E8SM99_9BACT</name>
<dbReference type="AlphaFoldDB" id="A0A9E8SM99"/>
<evidence type="ECO:0000313" key="2">
    <source>
        <dbReference type="Proteomes" id="UP001164653"/>
    </source>
</evidence>
<reference evidence="1" key="1">
    <citation type="submission" date="2022-11" db="EMBL/GenBank/DDBJ databases">
        <title>Dyadobacter pollutisoli sp. nov., isolated from plastic dumped soil.</title>
        <authorList>
            <person name="Kim J.M."/>
            <person name="Kim K.R."/>
            <person name="Lee J.K."/>
            <person name="Hao L."/>
            <person name="Jeon C.O."/>
        </authorList>
    </citation>
    <scope>NUCLEOTIDE SEQUENCE</scope>
    <source>
        <strain evidence="1">U1</strain>
    </source>
</reference>
<gene>
    <name evidence="1" type="ORF">ON006_01050</name>
</gene>
<organism evidence="1 2">
    <name type="scientific">Dyadobacter pollutisoli</name>
    <dbReference type="NCBI Taxonomy" id="2910158"/>
    <lineage>
        <taxon>Bacteria</taxon>
        <taxon>Pseudomonadati</taxon>
        <taxon>Bacteroidota</taxon>
        <taxon>Cytophagia</taxon>
        <taxon>Cytophagales</taxon>
        <taxon>Spirosomataceae</taxon>
        <taxon>Dyadobacter</taxon>
    </lineage>
</organism>
<evidence type="ECO:0000313" key="1">
    <source>
        <dbReference type="EMBL" id="WAC12556.1"/>
    </source>
</evidence>